<name>A0A098LK88_9BACT</name>
<reference evidence="2 3" key="1">
    <citation type="submission" date="2014-09" db="EMBL/GenBank/DDBJ databases">
        <title>Sporocytophaga myxococcoides PG-01 genome sequencing.</title>
        <authorList>
            <person name="Liu L."/>
            <person name="Gao P.J."/>
            <person name="Chen G.J."/>
            <person name="Wang L.S."/>
        </authorList>
    </citation>
    <scope>NUCLEOTIDE SEQUENCE [LARGE SCALE GENOMIC DNA]</scope>
    <source>
        <strain evidence="2 3">PG-01</strain>
    </source>
</reference>
<dbReference type="EMBL" id="BBLT01000012">
    <property type="protein sequence ID" value="GAL87406.1"/>
    <property type="molecule type" value="Genomic_DNA"/>
</dbReference>
<keyword evidence="1" id="KW-1133">Transmembrane helix</keyword>
<evidence type="ECO:0000313" key="2">
    <source>
        <dbReference type="EMBL" id="GAL87406.1"/>
    </source>
</evidence>
<dbReference type="RefSeq" id="WP_045468752.1">
    <property type="nucleotide sequence ID" value="NZ_BBLT01000012.1"/>
</dbReference>
<feature type="transmembrane region" description="Helical" evidence="1">
    <location>
        <begin position="59"/>
        <end position="79"/>
    </location>
</feature>
<keyword evidence="3" id="KW-1185">Reference proteome</keyword>
<proteinExistence type="predicted"/>
<feature type="transmembrane region" description="Helical" evidence="1">
    <location>
        <begin position="26"/>
        <end position="47"/>
    </location>
</feature>
<comment type="caution">
    <text evidence="2">The sequence shown here is derived from an EMBL/GenBank/DDBJ whole genome shotgun (WGS) entry which is preliminary data.</text>
</comment>
<keyword evidence="1" id="KW-0812">Transmembrane</keyword>
<protein>
    <submittedName>
        <fullName evidence="2">Uncharacterized protein</fullName>
    </submittedName>
</protein>
<sequence>MNTQTKKELNRIRLHNLIFAIKHLPWLHIFVFIISITIASAVFYFFASRCFKTVDANSILTNLLTVNAVFSAILITYLFSRITWSKDRKLETLNEAISLSRKITEFRRILNKLTYYYQVWTNDNATKSLIDYGKFKHIDFYDYRLSMISDYKPKNKELIQELYNHENFKEGQSTLYLAMVSLVRNRNNPEYEFQEELYKDFEHNGLYNIKAVEKWLDCDIFNTIWYWLDQNYNFINYKALSSDKEFILSAASRINKKYEGHELNNELLKELADDFSSHYLKELYIRLKDLKKGVTDLNLLIMTLITVSLIFGVLLPFVLLLISSKSIWFGLIVAILASLNSGLISYFILRFPTLINKELKWT</sequence>
<dbReference type="OrthoDB" id="1493426at2"/>
<dbReference type="AlphaFoldDB" id="A0A098LK88"/>
<evidence type="ECO:0000313" key="3">
    <source>
        <dbReference type="Proteomes" id="UP000030185"/>
    </source>
</evidence>
<gene>
    <name evidence="2" type="ORF">MYP_4636</name>
</gene>
<dbReference type="Proteomes" id="UP000030185">
    <property type="component" value="Unassembled WGS sequence"/>
</dbReference>
<keyword evidence="1" id="KW-0472">Membrane</keyword>
<evidence type="ECO:0000256" key="1">
    <source>
        <dbReference type="SAM" id="Phobius"/>
    </source>
</evidence>
<feature type="transmembrane region" description="Helical" evidence="1">
    <location>
        <begin position="328"/>
        <end position="349"/>
    </location>
</feature>
<accession>A0A098LK88</accession>
<feature type="transmembrane region" description="Helical" evidence="1">
    <location>
        <begin position="297"/>
        <end position="322"/>
    </location>
</feature>
<organism evidence="2 3">
    <name type="scientific">Sporocytophaga myxococcoides</name>
    <dbReference type="NCBI Taxonomy" id="153721"/>
    <lineage>
        <taxon>Bacteria</taxon>
        <taxon>Pseudomonadati</taxon>
        <taxon>Bacteroidota</taxon>
        <taxon>Cytophagia</taxon>
        <taxon>Cytophagales</taxon>
        <taxon>Cytophagaceae</taxon>
        <taxon>Sporocytophaga</taxon>
    </lineage>
</organism>